<comment type="caution">
    <text evidence="2">The sequence shown here is derived from an EMBL/GenBank/DDBJ whole genome shotgun (WGS) entry which is preliminary data.</text>
</comment>
<dbReference type="AlphaFoldDB" id="A0A1U7P0X9"/>
<accession>A0A1U7P0X9</accession>
<evidence type="ECO:0000313" key="2">
    <source>
        <dbReference type="EMBL" id="OLV18819.1"/>
    </source>
</evidence>
<evidence type="ECO:0008006" key="4">
    <source>
        <dbReference type="Google" id="ProtNLM"/>
    </source>
</evidence>
<gene>
    <name evidence="2" type="ORF">BOO71_0004834</name>
</gene>
<sequence>MTDSPKIAKFPGSLTRMGVRQYRQDIPRVIRAGQAIVIERHGQPVGIYIPIKQRDREKEARLMAELADSLKELREETGLSEEELAQLIEEELRTPLDP</sequence>
<keyword evidence="1" id="KW-0175">Coiled coil</keyword>
<organism evidence="2 3">
    <name type="scientific">Deinococcus marmoris</name>
    <dbReference type="NCBI Taxonomy" id="249408"/>
    <lineage>
        <taxon>Bacteria</taxon>
        <taxon>Thermotogati</taxon>
        <taxon>Deinococcota</taxon>
        <taxon>Deinococci</taxon>
        <taxon>Deinococcales</taxon>
        <taxon>Deinococcaceae</taxon>
        <taxon>Deinococcus</taxon>
    </lineage>
</organism>
<dbReference type="EMBL" id="MSTI01000057">
    <property type="protein sequence ID" value="OLV18819.1"/>
    <property type="molecule type" value="Genomic_DNA"/>
</dbReference>
<keyword evidence="3" id="KW-1185">Reference proteome</keyword>
<dbReference type="OrthoDB" id="122087at2"/>
<reference evidence="2 3" key="1">
    <citation type="submission" date="2017-01" db="EMBL/GenBank/DDBJ databases">
        <title>Genome Analysis of Deinococcus marmoris KOPRI26562.</title>
        <authorList>
            <person name="Kim J.H."/>
            <person name="Oh H.-M."/>
        </authorList>
    </citation>
    <scope>NUCLEOTIDE SEQUENCE [LARGE SCALE GENOMIC DNA]</scope>
    <source>
        <strain evidence="2 3">KOPRI26562</strain>
    </source>
</reference>
<dbReference type="Proteomes" id="UP000186607">
    <property type="component" value="Unassembled WGS sequence"/>
</dbReference>
<feature type="coiled-coil region" evidence="1">
    <location>
        <begin position="56"/>
        <end position="90"/>
    </location>
</feature>
<proteinExistence type="predicted"/>
<dbReference type="RefSeq" id="WP_075831478.1">
    <property type="nucleotide sequence ID" value="NZ_MSTI01000057.1"/>
</dbReference>
<evidence type="ECO:0000313" key="3">
    <source>
        <dbReference type="Proteomes" id="UP000186607"/>
    </source>
</evidence>
<protein>
    <recommendedName>
        <fullName evidence="4">Antitoxin</fullName>
    </recommendedName>
</protein>
<evidence type="ECO:0000256" key="1">
    <source>
        <dbReference type="SAM" id="Coils"/>
    </source>
</evidence>
<name>A0A1U7P0X9_9DEIO</name>
<dbReference type="STRING" id="249408.BOO71_0004834"/>